<dbReference type="Proteomes" id="UP000193144">
    <property type="component" value="Unassembled WGS sequence"/>
</dbReference>
<proteinExistence type="predicted"/>
<evidence type="ECO:0000313" key="2">
    <source>
        <dbReference type="Proteomes" id="UP000193144"/>
    </source>
</evidence>
<protein>
    <submittedName>
        <fullName evidence="1">Uncharacterized protein</fullName>
    </submittedName>
</protein>
<dbReference type="AlphaFoldDB" id="A0A1Y2A433"/>
<name>A0A1Y2A433_9PLEO</name>
<sequence length="151" mass="17433">MSIPKEEVHSMSECHYLQKIHAELNKLKLTLTFSQAFISPSKLHHPTVRPFRSPDAPLWEYCLRMVTWYSYTEYAALSRREPYSSTIFSDPIPNYEIPYPIAHEPASYKSSDMSISLSMCISLRASRSKSNTPAIDSGRRCDIRRTSILDR</sequence>
<gene>
    <name evidence="1" type="ORF">BCR34DRAFT_51246</name>
</gene>
<reference evidence="1 2" key="1">
    <citation type="submission" date="2016-07" db="EMBL/GenBank/DDBJ databases">
        <title>Pervasive Adenine N6-methylation of Active Genes in Fungi.</title>
        <authorList>
            <consortium name="DOE Joint Genome Institute"/>
            <person name="Mondo S.J."/>
            <person name="Dannebaum R.O."/>
            <person name="Kuo R.C."/>
            <person name="Labutti K."/>
            <person name="Haridas S."/>
            <person name="Kuo A."/>
            <person name="Salamov A."/>
            <person name="Ahrendt S.R."/>
            <person name="Lipzen A."/>
            <person name="Sullivan W."/>
            <person name="Andreopoulos W.B."/>
            <person name="Clum A."/>
            <person name="Lindquist E."/>
            <person name="Daum C."/>
            <person name="Ramamoorthy G.K."/>
            <person name="Gryganskyi A."/>
            <person name="Culley D."/>
            <person name="Magnuson J.K."/>
            <person name="James T.Y."/>
            <person name="O'Malley M.A."/>
            <person name="Stajich J.E."/>
            <person name="Spatafora J.W."/>
            <person name="Visel A."/>
            <person name="Grigoriev I.V."/>
        </authorList>
    </citation>
    <scope>NUCLEOTIDE SEQUENCE [LARGE SCALE GENOMIC DNA]</scope>
    <source>
        <strain evidence="1 2">CBS 115471</strain>
    </source>
</reference>
<evidence type="ECO:0000313" key="1">
    <source>
        <dbReference type="EMBL" id="ORY17269.1"/>
    </source>
</evidence>
<accession>A0A1Y2A433</accession>
<keyword evidence="2" id="KW-1185">Reference proteome</keyword>
<organism evidence="1 2">
    <name type="scientific">Clohesyomyces aquaticus</name>
    <dbReference type="NCBI Taxonomy" id="1231657"/>
    <lineage>
        <taxon>Eukaryota</taxon>
        <taxon>Fungi</taxon>
        <taxon>Dikarya</taxon>
        <taxon>Ascomycota</taxon>
        <taxon>Pezizomycotina</taxon>
        <taxon>Dothideomycetes</taxon>
        <taxon>Pleosporomycetidae</taxon>
        <taxon>Pleosporales</taxon>
        <taxon>Lindgomycetaceae</taxon>
        <taxon>Clohesyomyces</taxon>
    </lineage>
</organism>
<comment type="caution">
    <text evidence="1">The sequence shown here is derived from an EMBL/GenBank/DDBJ whole genome shotgun (WGS) entry which is preliminary data.</text>
</comment>
<dbReference type="EMBL" id="MCFA01000013">
    <property type="protein sequence ID" value="ORY17269.1"/>
    <property type="molecule type" value="Genomic_DNA"/>
</dbReference>